<name>A0A9W7B427_9STRA</name>
<evidence type="ECO:0000313" key="3">
    <source>
        <dbReference type="Proteomes" id="UP001165160"/>
    </source>
</evidence>
<feature type="region of interest" description="Disordered" evidence="1">
    <location>
        <begin position="50"/>
        <end position="79"/>
    </location>
</feature>
<evidence type="ECO:0000313" key="2">
    <source>
        <dbReference type="EMBL" id="GMH83871.1"/>
    </source>
</evidence>
<organism evidence="2 3">
    <name type="scientific">Triparma verrucosa</name>
    <dbReference type="NCBI Taxonomy" id="1606542"/>
    <lineage>
        <taxon>Eukaryota</taxon>
        <taxon>Sar</taxon>
        <taxon>Stramenopiles</taxon>
        <taxon>Ochrophyta</taxon>
        <taxon>Bolidophyceae</taxon>
        <taxon>Parmales</taxon>
        <taxon>Triparmaceae</taxon>
        <taxon>Triparma</taxon>
    </lineage>
</organism>
<keyword evidence="3" id="KW-1185">Reference proteome</keyword>
<reference evidence="3" key="1">
    <citation type="journal article" date="2023" name="Commun. Biol.">
        <title>Genome analysis of Parmales, the sister group of diatoms, reveals the evolutionary specialization of diatoms from phago-mixotrophs to photoautotrophs.</title>
        <authorList>
            <person name="Ban H."/>
            <person name="Sato S."/>
            <person name="Yoshikawa S."/>
            <person name="Yamada K."/>
            <person name="Nakamura Y."/>
            <person name="Ichinomiya M."/>
            <person name="Sato N."/>
            <person name="Blanc-Mathieu R."/>
            <person name="Endo H."/>
            <person name="Kuwata A."/>
            <person name="Ogata H."/>
        </authorList>
    </citation>
    <scope>NUCLEOTIDE SEQUENCE [LARGE SCALE GENOMIC DNA]</scope>
    <source>
        <strain evidence="3">NIES 3699</strain>
    </source>
</reference>
<gene>
    <name evidence="2" type="ORF">TrVE_jg5454</name>
</gene>
<protein>
    <submittedName>
        <fullName evidence="2">Uncharacterized protein</fullName>
    </submittedName>
</protein>
<comment type="caution">
    <text evidence="2">The sequence shown here is derived from an EMBL/GenBank/DDBJ whole genome shotgun (WGS) entry which is preliminary data.</text>
</comment>
<dbReference type="EMBL" id="BRXX01000031">
    <property type="protein sequence ID" value="GMH83871.1"/>
    <property type="molecule type" value="Genomic_DNA"/>
</dbReference>
<sequence length="906" mass="101339">MTNAPHRQPAFLNMPRSVVSGVGTDGAESSYNLSRRANSWSDSEVSELTEPNFTRPPVVDPNAFPAPGPGISSQIQPRNHQTKVNLTASSANFILFPSRHLPLDQGALAEALARLPTRDYIAQEQGFLIQVNDRGRSGYEVKTSMAIDDVNTSSSMVNRNLTDFELLQEQLQVENPGALIPTLGNRLDRSSDDTQTLEVWLFDILTGCRREGYYVTESVDIGKSHAIEAFLFDSRNLFSSTVNEINLDLKRKSAGKSARAASASTAGGLLTSDILKTLGSVGCFSPSLDAPVSQSVQRSGLAVALFGCSSHQAPLRGPSPELLSSFSWDRHDENQTYLAAFYEQKQHMAEVLGVVDARIPMEEARGANWKLLAVTLTALANMELQWENATFLSVDASMIAHEKQVKQNNSVFATSENSLYLLARQKVEKFSSLSPLRDLLRGFHDDLLMIGPASVSYENARKTMEKCKEPPKAKGWSVALSPRQNKISEDHHQAKIYYARTGSTLNGGLRELATHNSITYGRISYIYYKGLAKSSSRMTITSAEVSKKLKQVKRNMRTTPAHYPYAGDDAKEIKVVKELLAFSSGGIRATTHMHEILEASYTKRFSNRNTGFLLEIATGGDIFDTQQTQEWFSESGDLEVGGTHKTGMKEMLENEKFVRQLRETALQCVESISALTKEIVLDGVPFDVSKTRVHFSRTLVAMLAAEETHCKAPNGTSWVDNDKVRCCGSVIEEVLLERIQNENELLRDILAALTSFLAFLEGINSFVNLEKLAFRVENDCARQRHNAMEKLEEKANMQLQIQTQTKKRNKEAVYELKVRVRELEEFTPSLLKLMKEKHKASKILKEKLLKLSKRRLKVLRTHSHIKLIDIVEIWAEVDLKQSRRETDSLDRVVEIIKERHTVVKQG</sequence>
<dbReference type="AlphaFoldDB" id="A0A9W7B427"/>
<accession>A0A9W7B427</accession>
<proteinExistence type="predicted"/>
<dbReference type="Proteomes" id="UP001165160">
    <property type="component" value="Unassembled WGS sequence"/>
</dbReference>
<evidence type="ECO:0000256" key="1">
    <source>
        <dbReference type="SAM" id="MobiDB-lite"/>
    </source>
</evidence>